<protein>
    <submittedName>
        <fullName evidence="2">Uncharacterized protein</fullName>
    </submittedName>
</protein>
<sequence length="311" mass="34168">MELSAPSGTPQPPQSRDYVRPSEARIRQLRYQMNAGLAQPLDRHEKYYVELHRYNVLVGNIDALPYMLRPQPQHRLAIEGPKTEEPLEPIIFPSFNPVDPAAQRRLIQLPAASHSSSSEASTSPSFISTVTARAARLLRIHGSQPRIEEVKNEEDDTFAYNNPSLVTPKAASPQSSLPENAGMSEVIDLTGSPTPERSFFPEQHETAEIHTPHPGIEALFQAADSSLNPSNNGGQQRRRSQRIANLNATANMRRTGTPGFLRSQADVLSQLQDTGSVDTIATLPAGTRIRVRAEVIKDEGISASAEVKTED</sequence>
<keyword evidence="3" id="KW-1185">Reference proteome</keyword>
<dbReference type="Proteomes" id="UP001430584">
    <property type="component" value="Unassembled WGS sequence"/>
</dbReference>
<reference evidence="2 3" key="1">
    <citation type="submission" date="2024-02" db="EMBL/GenBank/DDBJ databases">
        <title>De novo assembly and annotation of 12 fungi associated with fruit tree decline syndrome in Ontario, Canada.</title>
        <authorList>
            <person name="Sulman M."/>
            <person name="Ellouze W."/>
            <person name="Ilyukhin E."/>
        </authorList>
    </citation>
    <scope>NUCLEOTIDE SEQUENCE [LARGE SCALE GENOMIC DNA]</scope>
    <source>
        <strain evidence="2 3">FDS-637</strain>
    </source>
</reference>
<proteinExistence type="predicted"/>
<dbReference type="GeneID" id="92006950"/>
<accession>A0ABR3CMH7</accession>
<evidence type="ECO:0000313" key="2">
    <source>
        <dbReference type="EMBL" id="KAL0261435.1"/>
    </source>
</evidence>
<evidence type="ECO:0000256" key="1">
    <source>
        <dbReference type="SAM" id="MobiDB-lite"/>
    </source>
</evidence>
<gene>
    <name evidence="2" type="ORF">SLS55_002865</name>
</gene>
<evidence type="ECO:0000313" key="3">
    <source>
        <dbReference type="Proteomes" id="UP001430584"/>
    </source>
</evidence>
<feature type="region of interest" description="Disordered" evidence="1">
    <location>
        <begin position="1"/>
        <end position="20"/>
    </location>
</feature>
<comment type="caution">
    <text evidence="2">The sequence shown here is derived from an EMBL/GenBank/DDBJ whole genome shotgun (WGS) entry which is preliminary data.</text>
</comment>
<dbReference type="RefSeq" id="XP_066634464.1">
    <property type="nucleotide sequence ID" value="XM_066774345.1"/>
</dbReference>
<name>A0ABR3CMH7_9PEZI</name>
<dbReference type="EMBL" id="JAJVCZ030000003">
    <property type="protein sequence ID" value="KAL0261435.1"/>
    <property type="molecule type" value="Genomic_DNA"/>
</dbReference>
<organism evidence="2 3">
    <name type="scientific">Diplodia seriata</name>
    <dbReference type="NCBI Taxonomy" id="420778"/>
    <lineage>
        <taxon>Eukaryota</taxon>
        <taxon>Fungi</taxon>
        <taxon>Dikarya</taxon>
        <taxon>Ascomycota</taxon>
        <taxon>Pezizomycotina</taxon>
        <taxon>Dothideomycetes</taxon>
        <taxon>Dothideomycetes incertae sedis</taxon>
        <taxon>Botryosphaeriales</taxon>
        <taxon>Botryosphaeriaceae</taxon>
        <taxon>Diplodia</taxon>
    </lineage>
</organism>